<evidence type="ECO:0000256" key="1">
    <source>
        <dbReference type="SAM" id="MobiDB-lite"/>
    </source>
</evidence>
<organism evidence="3 4">
    <name type="scientific">Fomitopsis schrenkii</name>
    <name type="common">Brown rot fungus</name>
    <dbReference type="NCBI Taxonomy" id="2126942"/>
    <lineage>
        <taxon>Eukaryota</taxon>
        <taxon>Fungi</taxon>
        <taxon>Dikarya</taxon>
        <taxon>Basidiomycota</taxon>
        <taxon>Agaricomycotina</taxon>
        <taxon>Agaricomycetes</taxon>
        <taxon>Polyporales</taxon>
        <taxon>Fomitopsis</taxon>
    </lineage>
</organism>
<dbReference type="OrthoDB" id="2117591at2759"/>
<reference evidence="3 4" key="1">
    <citation type="journal article" date="2012" name="Science">
        <title>The Paleozoic origin of enzymatic lignin decomposition reconstructed from 31 fungal genomes.</title>
        <authorList>
            <person name="Floudas D."/>
            <person name="Binder M."/>
            <person name="Riley R."/>
            <person name="Barry K."/>
            <person name="Blanchette R.A."/>
            <person name="Henrissat B."/>
            <person name="Martinez A.T."/>
            <person name="Otillar R."/>
            <person name="Spatafora J.W."/>
            <person name="Yadav J.S."/>
            <person name="Aerts A."/>
            <person name="Benoit I."/>
            <person name="Boyd A."/>
            <person name="Carlson A."/>
            <person name="Copeland A."/>
            <person name="Coutinho P.M."/>
            <person name="de Vries R.P."/>
            <person name="Ferreira P."/>
            <person name="Findley K."/>
            <person name="Foster B."/>
            <person name="Gaskell J."/>
            <person name="Glotzer D."/>
            <person name="Gorecki P."/>
            <person name="Heitman J."/>
            <person name="Hesse C."/>
            <person name="Hori C."/>
            <person name="Igarashi K."/>
            <person name="Jurgens J.A."/>
            <person name="Kallen N."/>
            <person name="Kersten P."/>
            <person name="Kohler A."/>
            <person name="Kuees U."/>
            <person name="Kumar T.K.A."/>
            <person name="Kuo A."/>
            <person name="LaButti K."/>
            <person name="Larrondo L.F."/>
            <person name="Lindquist E."/>
            <person name="Ling A."/>
            <person name="Lombard V."/>
            <person name="Lucas S."/>
            <person name="Lundell T."/>
            <person name="Martin R."/>
            <person name="McLaughlin D.J."/>
            <person name="Morgenstern I."/>
            <person name="Morin E."/>
            <person name="Murat C."/>
            <person name="Nagy L.G."/>
            <person name="Nolan M."/>
            <person name="Ohm R.A."/>
            <person name="Patyshakuliyeva A."/>
            <person name="Rokas A."/>
            <person name="Ruiz-Duenas F.J."/>
            <person name="Sabat G."/>
            <person name="Salamov A."/>
            <person name="Samejima M."/>
            <person name="Schmutz J."/>
            <person name="Slot J.C."/>
            <person name="St John F."/>
            <person name="Stenlid J."/>
            <person name="Sun H."/>
            <person name="Sun S."/>
            <person name="Syed K."/>
            <person name="Tsang A."/>
            <person name="Wiebenga A."/>
            <person name="Young D."/>
            <person name="Pisabarro A."/>
            <person name="Eastwood D.C."/>
            <person name="Martin F."/>
            <person name="Cullen D."/>
            <person name="Grigoriev I.V."/>
            <person name="Hibbett D.S."/>
        </authorList>
    </citation>
    <scope>NUCLEOTIDE SEQUENCE</scope>
    <source>
        <strain evidence="4">FP-58527</strain>
    </source>
</reference>
<feature type="domain" description="Phosphatidate phosphatase APP1 catalytic" evidence="2">
    <location>
        <begin position="374"/>
        <end position="525"/>
    </location>
</feature>
<dbReference type="eggNOG" id="ENOG502QT5E">
    <property type="taxonomic scope" value="Eukaryota"/>
</dbReference>
<dbReference type="Proteomes" id="UP000015241">
    <property type="component" value="Unassembled WGS sequence"/>
</dbReference>
<gene>
    <name evidence="3" type="ORF">FOMPIDRAFT_1060098</name>
</gene>
<accession>S8FRV7</accession>
<dbReference type="InParanoid" id="S8FRV7"/>
<feature type="region of interest" description="Disordered" evidence="1">
    <location>
        <begin position="627"/>
        <end position="671"/>
    </location>
</feature>
<proteinExistence type="predicted"/>
<dbReference type="PANTHER" id="PTHR28208:SF3">
    <property type="entry name" value="PHOSPHATIDATE PHOSPHATASE APP1"/>
    <property type="match status" value="1"/>
</dbReference>
<dbReference type="InterPro" id="IPR019236">
    <property type="entry name" value="APP1_cat"/>
</dbReference>
<dbReference type="STRING" id="743788.S8FRV7"/>
<dbReference type="Pfam" id="PF09949">
    <property type="entry name" value="APP1_cat"/>
    <property type="match status" value="1"/>
</dbReference>
<dbReference type="GO" id="GO:0030479">
    <property type="term" value="C:actin cortical patch"/>
    <property type="evidence" value="ECO:0007669"/>
    <property type="project" value="TreeGrafter"/>
</dbReference>
<dbReference type="GO" id="GO:0008195">
    <property type="term" value="F:phosphatidate phosphatase activity"/>
    <property type="evidence" value="ECO:0007669"/>
    <property type="project" value="InterPro"/>
</dbReference>
<feature type="region of interest" description="Disordered" evidence="1">
    <location>
        <begin position="548"/>
        <end position="577"/>
    </location>
</feature>
<dbReference type="HOGENOM" id="CLU_017236_0_0_1"/>
<name>S8FRV7_FOMSC</name>
<dbReference type="AlphaFoldDB" id="S8FRV7"/>
<dbReference type="PANTHER" id="PTHR28208">
    <property type="entry name" value="PHOSPHATIDATE PHOSPHATASE APP1"/>
    <property type="match status" value="1"/>
</dbReference>
<feature type="compositionally biased region" description="Basic and acidic residues" evidence="1">
    <location>
        <begin position="272"/>
        <end position="282"/>
    </location>
</feature>
<evidence type="ECO:0000313" key="3">
    <source>
        <dbReference type="EMBL" id="EPT00985.1"/>
    </source>
</evidence>
<dbReference type="EMBL" id="KE504145">
    <property type="protein sequence ID" value="EPT00985.1"/>
    <property type="molecule type" value="Genomic_DNA"/>
</dbReference>
<evidence type="ECO:0000259" key="2">
    <source>
        <dbReference type="Pfam" id="PF09949"/>
    </source>
</evidence>
<keyword evidence="4" id="KW-1185">Reference proteome</keyword>
<feature type="compositionally biased region" description="Polar residues" evidence="1">
    <location>
        <begin position="636"/>
        <end position="665"/>
    </location>
</feature>
<dbReference type="InterPro" id="IPR052935">
    <property type="entry name" value="Mg2+_PAP"/>
</dbReference>
<sequence>MSNGSMPPSSLRSFASSASRSIKSYVASRDPRRPTLVTREAGGEYEARQSWGQWAGQKLRQVQGEAIPSVESLSLFPGWATRRFHETPDTKISLAEAPFDVEVFVSGFAYKTSGTGFNTRSGRAFLKIATSFAALPRLAAQITRNSPPPITRNISSSTEELLKDVRLPPPPDEMDANAEAEELERRLRELDVEIGGGASASTYPYLNSDASSASSSGYNTPRLETRGPVSEAAVHLMQKWSANLQARLHPFWSSALAARTVRLSLYATDPPLKDGAMEDDQPRPPLATQDVVTGPDGSFQATFCVSWKRLCTHPQGVAIAFSDRQREHDLMITADVLLPPSPRTPYQQPPIGASYDVESTATTLTSVPLTYTTIRVISDIDDTVKLADVLNGARVVFQNVFVKDLDESIIPGMADWYMHMWTRGVRFHYVSNGPFELLPVINQFFQLCRLPPGSIKLRSYAGRSLFSGLLSAPAARKRASVLDVLNNFPDARFMCIGDSGEQDLELYSSIAKEKPAQVLAIFIRDVSADGGLPPLDDPTGVRVLRMEKDPSQGNRPVPVAMSRRPSSRKGLSMGGSMAMARSISDADTPIQEPMRKPVRMHSDNELLPSHHEPAGYFTSHSLTASPVTEEPEDYFKQTSSASSSPQMRFSLSQDGSTTPTGSRQGLTEPERRRLDLQNRVWRARLEAPEHIPLRIFRKPNECIEANMILEALLGRPEENNLLA</sequence>
<protein>
    <recommendedName>
        <fullName evidence="2">Phosphatidate phosphatase APP1 catalytic domain-containing protein</fullName>
    </recommendedName>
</protein>
<evidence type="ECO:0000313" key="4">
    <source>
        <dbReference type="Proteomes" id="UP000015241"/>
    </source>
</evidence>
<feature type="region of interest" description="Disordered" evidence="1">
    <location>
        <begin position="272"/>
        <end position="292"/>
    </location>
</feature>